<accession>A0A194VYV7</accession>
<reference evidence="2" key="1">
    <citation type="submission" date="2014-12" db="EMBL/GenBank/DDBJ databases">
        <title>Genome Sequence of Valsa Canker Pathogens Uncovers a Specific Adaption of Colonization on Woody Bark.</title>
        <authorList>
            <person name="Yin Z."/>
            <person name="Liu H."/>
            <person name="Gao X."/>
            <person name="Li Z."/>
            <person name="Song N."/>
            <person name="Ke X."/>
            <person name="Dai Q."/>
            <person name="Wu Y."/>
            <person name="Sun Y."/>
            <person name="Xu J.-R."/>
            <person name="Kang Z.K."/>
            <person name="Wang L."/>
            <person name="Huang L."/>
        </authorList>
    </citation>
    <scope>NUCLEOTIDE SEQUENCE [LARGE SCALE GENOMIC DNA]</scope>
    <source>
        <strain evidence="2">03-8</strain>
    </source>
</reference>
<dbReference type="Proteomes" id="UP000078559">
    <property type="component" value="Chromosome 4"/>
</dbReference>
<gene>
    <name evidence="2" type="ORF">VM1G_11523</name>
</gene>
<keyword evidence="3" id="KW-1185">Reference proteome</keyword>
<dbReference type="EMBL" id="CM003101">
    <property type="protein sequence ID" value="KUI69053.1"/>
    <property type="molecule type" value="Genomic_DNA"/>
</dbReference>
<evidence type="ECO:0000313" key="2">
    <source>
        <dbReference type="EMBL" id="KUI69053.1"/>
    </source>
</evidence>
<proteinExistence type="predicted"/>
<sequence>MASLPKASPIYSFWVLYVFASGLNVTRTSPLRRRCAATASSLPIALLTAVTVSTGFRFAYASDVVRIVTSLPWRAGTISRCSHAPALLGLVVPVA</sequence>
<keyword evidence="1" id="KW-1133">Transmembrane helix</keyword>
<keyword evidence="1" id="KW-0472">Membrane</keyword>
<dbReference type="AlphaFoldDB" id="A0A194VYV7"/>
<evidence type="ECO:0000256" key="1">
    <source>
        <dbReference type="SAM" id="Phobius"/>
    </source>
</evidence>
<protein>
    <submittedName>
        <fullName evidence="2">Uncharacterized protein</fullName>
    </submittedName>
</protein>
<evidence type="ECO:0000313" key="3">
    <source>
        <dbReference type="Proteomes" id="UP000078559"/>
    </source>
</evidence>
<organism evidence="2 3">
    <name type="scientific">Cytospora mali</name>
    <name type="common">Apple Valsa canker fungus</name>
    <name type="synonym">Valsa mali</name>
    <dbReference type="NCBI Taxonomy" id="578113"/>
    <lineage>
        <taxon>Eukaryota</taxon>
        <taxon>Fungi</taxon>
        <taxon>Dikarya</taxon>
        <taxon>Ascomycota</taxon>
        <taxon>Pezizomycotina</taxon>
        <taxon>Sordariomycetes</taxon>
        <taxon>Sordariomycetidae</taxon>
        <taxon>Diaporthales</taxon>
        <taxon>Cytosporaceae</taxon>
        <taxon>Cytospora</taxon>
    </lineage>
</organism>
<feature type="transmembrane region" description="Helical" evidence="1">
    <location>
        <begin position="6"/>
        <end position="25"/>
    </location>
</feature>
<keyword evidence="1" id="KW-0812">Transmembrane</keyword>
<name>A0A194VYV7_CYTMA</name>